<dbReference type="Pfam" id="PF05130">
    <property type="entry name" value="FlgN"/>
    <property type="match status" value="1"/>
</dbReference>
<evidence type="ECO:0000256" key="1">
    <source>
        <dbReference type="ARBA" id="ARBA00002397"/>
    </source>
</evidence>
<dbReference type="GO" id="GO:0044780">
    <property type="term" value="P:bacterial-type flagellum assembly"/>
    <property type="evidence" value="ECO:0007669"/>
    <property type="project" value="InterPro"/>
</dbReference>
<accession>A0A516SJ49</accession>
<evidence type="ECO:0000313" key="4">
    <source>
        <dbReference type="EMBL" id="QDQ28185.1"/>
    </source>
</evidence>
<dbReference type="Gene3D" id="1.20.58.300">
    <property type="entry name" value="FlgN-like"/>
    <property type="match status" value="1"/>
</dbReference>
<evidence type="ECO:0000313" key="5">
    <source>
        <dbReference type="Proteomes" id="UP000317550"/>
    </source>
</evidence>
<keyword evidence="3" id="KW-1005">Bacterial flagellum biogenesis</keyword>
<gene>
    <name evidence="4" type="ORF">FNU76_18550</name>
</gene>
<comment type="similarity">
    <text evidence="2">Belongs to the FlgN family.</text>
</comment>
<dbReference type="RefSeq" id="WP_144279572.1">
    <property type="nucleotide sequence ID" value="NZ_CP041730.1"/>
</dbReference>
<dbReference type="AlphaFoldDB" id="A0A516SJ49"/>
<dbReference type="OrthoDB" id="9131866at2"/>
<proteinExistence type="inferred from homology"/>
<dbReference type="SUPFAM" id="SSF140566">
    <property type="entry name" value="FlgN-like"/>
    <property type="match status" value="1"/>
</dbReference>
<dbReference type="Proteomes" id="UP000317550">
    <property type="component" value="Chromosome"/>
</dbReference>
<keyword evidence="4" id="KW-0966">Cell projection</keyword>
<keyword evidence="4" id="KW-0969">Cilium</keyword>
<reference evidence="5" key="1">
    <citation type="submission" date="2019-07" db="EMBL/GenBank/DDBJ databases">
        <title>Chitinimonas sp. nov., isolated from Ny-Alesund, arctica soil.</title>
        <authorList>
            <person name="Xu Q."/>
            <person name="Peng F."/>
        </authorList>
    </citation>
    <scope>NUCLEOTIDE SEQUENCE [LARGE SCALE GENOMIC DNA]</scope>
    <source>
        <strain evidence="5">R3-44</strain>
    </source>
</reference>
<dbReference type="EMBL" id="CP041730">
    <property type="protein sequence ID" value="QDQ28185.1"/>
    <property type="molecule type" value="Genomic_DNA"/>
</dbReference>
<dbReference type="KEGG" id="cari:FNU76_18550"/>
<sequence length="160" mass="17936">MTTPPLLSALQHELEQLMRFIDLLEREQNALIANTLAELEDFAKQKAGYAQTLESLAKERRRLFEVNGVELSPDPPHPLLKARFLPDDAVPAVALCWQQLMQAARQASAFNETNGHLIDTRQQQNQQLMALLQSSQNSTLSYDAYGQPRLSRPGGLISKV</sequence>
<evidence type="ECO:0000256" key="3">
    <source>
        <dbReference type="ARBA" id="ARBA00022795"/>
    </source>
</evidence>
<name>A0A516SJ49_9NEIS</name>
<organism evidence="4 5">
    <name type="scientific">Chitinimonas arctica</name>
    <dbReference type="NCBI Taxonomy" id="2594795"/>
    <lineage>
        <taxon>Bacteria</taxon>
        <taxon>Pseudomonadati</taxon>
        <taxon>Pseudomonadota</taxon>
        <taxon>Betaproteobacteria</taxon>
        <taxon>Neisseriales</taxon>
        <taxon>Chitinibacteraceae</taxon>
        <taxon>Chitinimonas</taxon>
    </lineage>
</organism>
<keyword evidence="4" id="KW-0282">Flagellum</keyword>
<protein>
    <submittedName>
        <fullName evidence="4">Flagellar protein FlgN</fullName>
    </submittedName>
</protein>
<dbReference type="InterPro" id="IPR036679">
    <property type="entry name" value="FlgN-like_sf"/>
</dbReference>
<comment type="function">
    <text evidence="1">Required for the efficient initiation of filament assembly.</text>
</comment>
<dbReference type="InterPro" id="IPR007809">
    <property type="entry name" value="FlgN-like"/>
</dbReference>
<evidence type="ECO:0000256" key="2">
    <source>
        <dbReference type="ARBA" id="ARBA00007703"/>
    </source>
</evidence>
<keyword evidence="5" id="KW-1185">Reference proteome</keyword>